<accession>A0A0F7L400</accession>
<evidence type="ECO:0000313" key="2">
    <source>
        <dbReference type="EMBL" id="AKH47274.1"/>
    </source>
</evidence>
<sequence length="728" mass="72848">MADYPITAVDRRTVLSGSAGTGPYAFSFPVLAQTDLAVYKDDTKLTLTTDYTVSIGAAGTGTVTLGSAATASNNITIVGARAIERTTDFVTAGDLLASSLNTELDSQTIFAQQTSEDAARAIKAPVTDPTSINMTLPTKASRAGKILAFDSTTGDPIVGDEIGNWRDDWAASTAYTVRDLVKDASNYNVYRCNTAHTSSGTTPISGNADAAKWDLVFDAAYAETQASNAAASASAAASSATASASSATSAATAQSASETAQAASEAARDSATASASSATASAATATTKSGEAATSATAAAASAANAAGNAGTQSVDRFNGNGSTTAFTMTASPATENNTSVYISGVYQQKDTYSTSGTTLTFSTAPPTGTGNIEVMHMSTLPTGISPTVGTTTTGAAGTNASVSISGHEISFTVPRGDTGATGPTGPAATIGVGTVTTGSPGSSATVTNSGSSGAAVFDFSIPQGDAGSVAGMADGSAAAPSLAFSADVDTGLFRVGADQLGFTTGGTSAMTISGGNVGIGVSSPNEVLTVQRNGTAVTGLSPSTVASFQSTSATTQSSYLSIVAGSSGSSGQAALFFGDADDPDIGKVLYRNSDDSMDFVVNASSRMKILSTGNVGIGVTPSYKLHVSGDIYATGNVTAYSSAVAKDNISTIDNALDIVEQLRGVTFDWKESGKKAVGLIYEEVKEVIPELTSEKEGHVGVAYQNTVAILIEAVKTLSAKVKELEAK</sequence>
<proteinExistence type="predicted"/>
<dbReference type="EMBL" id="KR029590">
    <property type="protein sequence ID" value="AKH47274.1"/>
    <property type="molecule type" value="Genomic_DNA"/>
</dbReference>
<dbReference type="InterPro" id="IPR030392">
    <property type="entry name" value="S74_ICA"/>
</dbReference>
<protein>
    <recommendedName>
        <fullName evidence="1">Peptidase S74 domain-containing protein</fullName>
    </recommendedName>
</protein>
<evidence type="ECO:0000259" key="1">
    <source>
        <dbReference type="PROSITE" id="PS51688"/>
    </source>
</evidence>
<reference evidence="2" key="2">
    <citation type="submission" date="2015-03" db="EMBL/GenBank/DDBJ databases">
        <authorList>
            <person name="Chow C.-E.T."/>
            <person name="Winget D.M."/>
            <person name="White R.A.III."/>
            <person name="Hallam S.J."/>
            <person name="Suttle C.A."/>
        </authorList>
    </citation>
    <scope>NUCLEOTIDE SEQUENCE</scope>
    <source>
        <strain evidence="2">H4084944</strain>
    </source>
</reference>
<reference evidence="2" key="1">
    <citation type="journal article" date="2015" name="Front. Microbiol.">
        <title>Combining genomic sequencing methods to explore viral diversity and reveal potential virus-host interactions.</title>
        <authorList>
            <person name="Chow C.E."/>
            <person name="Winget D.M."/>
            <person name="White R.A.III."/>
            <person name="Hallam S.J."/>
            <person name="Suttle C.A."/>
        </authorList>
    </citation>
    <scope>NUCLEOTIDE SEQUENCE</scope>
    <source>
        <strain evidence="2">H4084944</strain>
    </source>
</reference>
<feature type="domain" description="Peptidase S74" evidence="1">
    <location>
        <begin position="642"/>
        <end position="728"/>
    </location>
</feature>
<dbReference type="Pfam" id="PF13884">
    <property type="entry name" value="Peptidase_S74"/>
    <property type="match status" value="1"/>
</dbReference>
<name>A0A0F7L400_9VIRU</name>
<dbReference type="PROSITE" id="PS51688">
    <property type="entry name" value="ICA"/>
    <property type="match status" value="1"/>
</dbReference>
<organism evidence="2">
    <name type="scientific">uncultured marine virus</name>
    <dbReference type="NCBI Taxonomy" id="186617"/>
    <lineage>
        <taxon>Viruses</taxon>
        <taxon>environmental samples</taxon>
    </lineage>
</organism>
<dbReference type="Gene3D" id="2.10.10.20">
    <property type="entry name" value="Carbohydrate-binding module superfamily 5/12"/>
    <property type="match status" value="1"/>
</dbReference>